<dbReference type="PIRSF" id="PIRSF004848">
    <property type="entry name" value="YBL036c_PLPDEIII"/>
    <property type="match status" value="1"/>
</dbReference>
<dbReference type="InterPro" id="IPR001608">
    <property type="entry name" value="Ala_racemase_N"/>
</dbReference>
<dbReference type="HAMAP" id="MF_02087">
    <property type="entry name" value="PLP_homeostasis"/>
    <property type="match status" value="1"/>
</dbReference>
<organism evidence="6 7">
    <name type="scientific">Oecophyllibacter saccharovorans</name>
    <dbReference type="NCBI Taxonomy" id="2558360"/>
    <lineage>
        <taxon>Bacteria</taxon>
        <taxon>Pseudomonadati</taxon>
        <taxon>Pseudomonadota</taxon>
        <taxon>Alphaproteobacteria</taxon>
        <taxon>Acetobacterales</taxon>
        <taxon>Acetobacteraceae</taxon>
        <taxon>Oecophyllibacter</taxon>
    </lineage>
</organism>
<dbReference type="Pfam" id="PF01168">
    <property type="entry name" value="Ala_racemase_N"/>
    <property type="match status" value="1"/>
</dbReference>
<reference evidence="6 7" key="1">
    <citation type="submission" date="2019-03" db="EMBL/GenBank/DDBJ databases">
        <title>The complete genome sequence of Neokomagataea sp. Jb2 NBRC113641.</title>
        <authorList>
            <person name="Chua K.-O."/>
            <person name="Chan K.-G."/>
            <person name="See-Too W.-S."/>
        </authorList>
    </citation>
    <scope>NUCLEOTIDE SEQUENCE [LARGE SCALE GENOMIC DNA]</scope>
    <source>
        <strain evidence="6 7">Jb2</strain>
    </source>
</reference>
<evidence type="ECO:0000313" key="6">
    <source>
        <dbReference type="EMBL" id="TPW34582.1"/>
    </source>
</evidence>
<dbReference type="PANTHER" id="PTHR10146">
    <property type="entry name" value="PROLINE SYNTHETASE CO-TRANSCRIBED BACTERIAL HOMOLOG PROTEIN"/>
    <property type="match status" value="1"/>
</dbReference>
<dbReference type="InterPro" id="IPR029066">
    <property type="entry name" value="PLP-binding_barrel"/>
</dbReference>
<comment type="function">
    <text evidence="2">Pyridoxal 5'-phosphate (PLP)-binding protein, which is involved in PLP homeostasis.</text>
</comment>
<keyword evidence="7" id="KW-1185">Reference proteome</keyword>
<dbReference type="SUPFAM" id="SSF51419">
    <property type="entry name" value="PLP-binding barrel"/>
    <property type="match status" value="1"/>
</dbReference>
<dbReference type="AlphaFoldDB" id="A0A506UMU9"/>
<evidence type="ECO:0000313" key="7">
    <source>
        <dbReference type="Proteomes" id="UP000315037"/>
    </source>
</evidence>
<dbReference type="PANTHER" id="PTHR10146:SF14">
    <property type="entry name" value="PYRIDOXAL PHOSPHATE HOMEOSTASIS PROTEIN"/>
    <property type="match status" value="1"/>
</dbReference>
<evidence type="ECO:0000256" key="1">
    <source>
        <dbReference type="ARBA" id="ARBA00022898"/>
    </source>
</evidence>
<accession>A0A506UMU9</accession>
<protein>
    <recommendedName>
        <fullName evidence="2">Pyridoxal phosphate homeostasis protein</fullName>
        <shortName evidence="2">PLP homeostasis protein</shortName>
    </recommendedName>
</protein>
<dbReference type="Gene3D" id="3.20.20.10">
    <property type="entry name" value="Alanine racemase"/>
    <property type="match status" value="1"/>
</dbReference>
<evidence type="ECO:0000256" key="4">
    <source>
        <dbReference type="RuleBase" id="RU004514"/>
    </source>
</evidence>
<comment type="similarity">
    <text evidence="2 4">Belongs to the pyridoxal phosphate-binding protein YggS/PROSC family.</text>
</comment>
<comment type="cofactor">
    <cofactor evidence="3">
        <name>pyridoxal 5'-phosphate</name>
        <dbReference type="ChEBI" id="CHEBI:597326"/>
    </cofactor>
</comment>
<dbReference type="NCBIfam" id="TIGR00044">
    <property type="entry name" value="YggS family pyridoxal phosphate-dependent enzyme"/>
    <property type="match status" value="1"/>
</dbReference>
<dbReference type="CDD" id="cd00635">
    <property type="entry name" value="PLPDE_III_YBL036c_like"/>
    <property type="match status" value="1"/>
</dbReference>
<name>A0A506UMU9_9PROT</name>
<dbReference type="Proteomes" id="UP000315037">
    <property type="component" value="Unassembled WGS sequence"/>
</dbReference>
<evidence type="ECO:0000256" key="2">
    <source>
        <dbReference type="HAMAP-Rule" id="MF_02087"/>
    </source>
</evidence>
<proteinExistence type="inferred from homology"/>
<sequence>MMTPTSSSPQPASPDIAANLQAVRHTIRDAARNAGRKAGSVELVAVSKFQPAASVEAALQAGQRLFGENRVQEAAAKFPALRQAWPDLQLHLIGSLQTNKAVEACRIADMIESLDRPALADALEKAAQKTGRLPDLLVQVNTGCEPQKSGVLLPEADAFIDMCQQRFGDRLQGLMAIPPAHEDPAPHFTCLAELGRRHGLDTLSMGMSADYPAAIAAGATLVRVGSAIFGARPPPTP</sequence>
<evidence type="ECO:0000259" key="5">
    <source>
        <dbReference type="Pfam" id="PF01168"/>
    </source>
</evidence>
<comment type="caution">
    <text evidence="6">The sequence shown here is derived from an EMBL/GenBank/DDBJ whole genome shotgun (WGS) entry which is preliminary data.</text>
</comment>
<evidence type="ECO:0000256" key="3">
    <source>
        <dbReference type="PIRSR" id="PIRSR004848-1"/>
    </source>
</evidence>
<feature type="modified residue" description="N6-(pyridoxal phosphate)lysine" evidence="2 3">
    <location>
        <position position="48"/>
    </location>
</feature>
<keyword evidence="1 2" id="KW-0663">Pyridoxal phosphate</keyword>
<dbReference type="EMBL" id="SORZ01000002">
    <property type="protein sequence ID" value="TPW34582.1"/>
    <property type="molecule type" value="Genomic_DNA"/>
</dbReference>
<gene>
    <name evidence="6" type="ORF">E3202_07325</name>
</gene>
<dbReference type="GO" id="GO:0030170">
    <property type="term" value="F:pyridoxal phosphate binding"/>
    <property type="evidence" value="ECO:0007669"/>
    <property type="project" value="UniProtKB-UniRule"/>
</dbReference>
<dbReference type="InterPro" id="IPR011078">
    <property type="entry name" value="PyrdxlP_homeostasis"/>
</dbReference>
<dbReference type="FunFam" id="3.20.20.10:FF:000018">
    <property type="entry name" value="Pyridoxal phosphate homeostasis protein"/>
    <property type="match status" value="1"/>
</dbReference>
<feature type="domain" description="Alanine racemase N-terminal" evidence="5">
    <location>
        <begin position="19"/>
        <end position="233"/>
    </location>
</feature>